<protein>
    <recommendedName>
        <fullName evidence="8">AP2/ERF domain-containing protein</fullName>
    </recommendedName>
</protein>
<keyword evidence="5" id="KW-0804">Transcription</keyword>
<evidence type="ECO:0000259" key="8">
    <source>
        <dbReference type="PROSITE" id="PS51032"/>
    </source>
</evidence>
<evidence type="ECO:0000256" key="5">
    <source>
        <dbReference type="ARBA" id="ARBA00023163"/>
    </source>
</evidence>
<dbReference type="PANTHER" id="PTHR31657">
    <property type="entry name" value="ETHYLENE-RESPONSIVE TRANSCRIPTION FACTOR ERF061"/>
    <property type="match status" value="1"/>
</dbReference>
<dbReference type="GO" id="GO:0003700">
    <property type="term" value="F:DNA-binding transcription factor activity"/>
    <property type="evidence" value="ECO:0007669"/>
    <property type="project" value="InterPro"/>
</dbReference>
<name>A0A8T2UFA9_CERRI</name>
<gene>
    <name evidence="9" type="ORF">KP509_07G001200</name>
</gene>
<dbReference type="InterPro" id="IPR001471">
    <property type="entry name" value="AP2/ERF_dom"/>
</dbReference>
<dbReference type="CDD" id="cd00018">
    <property type="entry name" value="AP2"/>
    <property type="match status" value="1"/>
</dbReference>
<evidence type="ECO:0000256" key="4">
    <source>
        <dbReference type="ARBA" id="ARBA00023125"/>
    </source>
</evidence>
<evidence type="ECO:0000256" key="1">
    <source>
        <dbReference type="ARBA" id="ARBA00004123"/>
    </source>
</evidence>
<organism evidence="9 10">
    <name type="scientific">Ceratopteris richardii</name>
    <name type="common">Triangle waterfern</name>
    <dbReference type="NCBI Taxonomy" id="49495"/>
    <lineage>
        <taxon>Eukaryota</taxon>
        <taxon>Viridiplantae</taxon>
        <taxon>Streptophyta</taxon>
        <taxon>Embryophyta</taxon>
        <taxon>Tracheophyta</taxon>
        <taxon>Polypodiopsida</taxon>
        <taxon>Polypodiidae</taxon>
        <taxon>Polypodiales</taxon>
        <taxon>Pteridineae</taxon>
        <taxon>Pteridaceae</taxon>
        <taxon>Parkerioideae</taxon>
        <taxon>Ceratopteris</taxon>
    </lineage>
</organism>
<evidence type="ECO:0000313" key="10">
    <source>
        <dbReference type="Proteomes" id="UP000825935"/>
    </source>
</evidence>
<dbReference type="Gene3D" id="3.30.730.10">
    <property type="entry name" value="AP2/ERF domain"/>
    <property type="match status" value="1"/>
</dbReference>
<sequence>MELRAHFETTNGASALQAGGGDVDELSVFGFERFQRQQFYSHAYRQDVFSHGMTENSGRALSLTGIVPAAAPVLLSQDGRFFNLHCAAESPISSSSSVHDPPTIYSYYCFRQDSPSPSLLNERKYAQSWREIPIGFHEIPLMAGTASQPSALSCVSSPPSAVSSPSSEANGSMSSSLNVDKEISETKWFPQFPSAVLGESKSLFSTSIPSCVRYSRVYKTDAGDEGRASVVDHDHFRFLSSKRSLTCTPFTLPSMKRLKASHEDEKYICHLSDSELIETLELSASMNSVVEVLSSEFCDPPTEVDALIQFHPSCLHHISQDSALQGVSTSSIVDYLMHFPDPKSLSHDSLSAEGMSPVREKLFSVPVPAYEYIYKTERSSTSDMFCRGHLNLNLIRSLIKPSGAVNSTESYAIGLKSNNGKALETAFRMPVPFSGTPSAKPYRGVRQRQRGKWVAEIRLPRNRTRLWLGTFDRPEEAALAYDQASYYLRGKDTLLNFPVFASHYHTPSSLETSSDSDVHIGAEISGENHYRNKVMDNCTEVLIQPICQAPCGIQVDRWERIRKDALAKLRAALDTQDIKTARYRESNIRCDKSEHRDDTEDMKSEIRMTEDGVEGSLQQTTNELSSKQLEEHEKLSIGLWDVSHYDLPHIDVDLTWDVLHYGTFQSKNQLLNLD</sequence>
<evidence type="ECO:0000256" key="7">
    <source>
        <dbReference type="ARBA" id="ARBA00024343"/>
    </source>
</evidence>
<keyword evidence="10" id="KW-1185">Reference proteome</keyword>
<dbReference type="InterPro" id="IPR051758">
    <property type="entry name" value="ERF/AP2-like"/>
</dbReference>
<dbReference type="InterPro" id="IPR016177">
    <property type="entry name" value="DNA-bd_dom_sf"/>
</dbReference>
<dbReference type="PROSITE" id="PS51032">
    <property type="entry name" value="AP2_ERF"/>
    <property type="match status" value="1"/>
</dbReference>
<dbReference type="Proteomes" id="UP000825935">
    <property type="component" value="Chromosome 7"/>
</dbReference>
<dbReference type="EMBL" id="CM035412">
    <property type="protein sequence ID" value="KAH7431964.1"/>
    <property type="molecule type" value="Genomic_DNA"/>
</dbReference>
<reference evidence="9" key="1">
    <citation type="submission" date="2021-08" db="EMBL/GenBank/DDBJ databases">
        <title>WGS assembly of Ceratopteris richardii.</title>
        <authorList>
            <person name="Marchant D.B."/>
            <person name="Chen G."/>
            <person name="Jenkins J."/>
            <person name="Shu S."/>
            <person name="Leebens-Mack J."/>
            <person name="Grimwood J."/>
            <person name="Schmutz J."/>
            <person name="Soltis P."/>
            <person name="Soltis D."/>
            <person name="Chen Z.-H."/>
        </authorList>
    </citation>
    <scope>NUCLEOTIDE SEQUENCE</scope>
    <source>
        <strain evidence="9">Whitten #5841</strain>
        <tissue evidence="9">Leaf</tissue>
    </source>
</reference>
<evidence type="ECO:0000256" key="6">
    <source>
        <dbReference type="ARBA" id="ARBA00023242"/>
    </source>
</evidence>
<accession>A0A8T2UFA9</accession>
<dbReference type="GO" id="GO:0009873">
    <property type="term" value="P:ethylene-activated signaling pathway"/>
    <property type="evidence" value="ECO:0007669"/>
    <property type="project" value="UniProtKB-KW"/>
</dbReference>
<keyword evidence="3" id="KW-0805">Transcription regulation</keyword>
<comment type="similarity">
    <text evidence="7">Belongs to the AP2/ERF transcription factor family. ERF subfamily.</text>
</comment>
<dbReference type="OrthoDB" id="1932364at2759"/>
<keyword evidence="4" id="KW-0238">DNA-binding</keyword>
<dbReference type="AlphaFoldDB" id="A0A8T2UFA9"/>
<comment type="subcellular location">
    <subcellularLocation>
        <location evidence="1">Nucleus</location>
    </subcellularLocation>
</comment>
<dbReference type="GO" id="GO:0000976">
    <property type="term" value="F:transcription cis-regulatory region binding"/>
    <property type="evidence" value="ECO:0007669"/>
    <property type="project" value="UniProtKB-ARBA"/>
</dbReference>
<proteinExistence type="inferred from homology"/>
<dbReference type="FunFam" id="3.30.730.10:FF:000001">
    <property type="entry name" value="Ethylene-responsive transcription factor 2"/>
    <property type="match status" value="1"/>
</dbReference>
<keyword evidence="6" id="KW-0539">Nucleus</keyword>
<dbReference type="PANTHER" id="PTHR31657:SF87">
    <property type="entry name" value="ETHYLENE-RESPONSIVE TRANSCRIPTION FACTOR RAP2-13"/>
    <property type="match status" value="1"/>
</dbReference>
<dbReference type="SMART" id="SM00380">
    <property type="entry name" value="AP2"/>
    <property type="match status" value="1"/>
</dbReference>
<keyword evidence="2" id="KW-0936">Ethylene signaling pathway</keyword>
<evidence type="ECO:0000256" key="3">
    <source>
        <dbReference type="ARBA" id="ARBA00023015"/>
    </source>
</evidence>
<evidence type="ECO:0000313" key="9">
    <source>
        <dbReference type="EMBL" id="KAH7431964.1"/>
    </source>
</evidence>
<comment type="caution">
    <text evidence="9">The sequence shown here is derived from an EMBL/GenBank/DDBJ whole genome shotgun (WGS) entry which is preliminary data.</text>
</comment>
<evidence type="ECO:0000256" key="2">
    <source>
        <dbReference type="ARBA" id="ARBA00022745"/>
    </source>
</evidence>
<feature type="domain" description="AP2/ERF" evidence="8">
    <location>
        <begin position="441"/>
        <end position="498"/>
    </location>
</feature>
<dbReference type="GO" id="GO:0005634">
    <property type="term" value="C:nucleus"/>
    <property type="evidence" value="ECO:0007669"/>
    <property type="project" value="UniProtKB-SubCell"/>
</dbReference>
<dbReference type="SUPFAM" id="SSF54171">
    <property type="entry name" value="DNA-binding domain"/>
    <property type="match status" value="1"/>
</dbReference>
<dbReference type="InterPro" id="IPR036955">
    <property type="entry name" value="AP2/ERF_dom_sf"/>
</dbReference>
<dbReference type="Pfam" id="PF00847">
    <property type="entry name" value="AP2"/>
    <property type="match status" value="1"/>
</dbReference>
<dbReference type="PRINTS" id="PR00367">
    <property type="entry name" value="ETHRSPELEMNT"/>
</dbReference>